<gene>
    <name evidence="2" type="ORF">K444DRAFT_523179</name>
</gene>
<dbReference type="AlphaFoldDB" id="A0A2J6TJT1"/>
<proteinExistence type="predicted"/>
<keyword evidence="3" id="KW-1185">Reference proteome</keyword>
<dbReference type="Proteomes" id="UP000235371">
    <property type="component" value="Unassembled WGS sequence"/>
</dbReference>
<reference evidence="2 3" key="1">
    <citation type="submission" date="2016-04" db="EMBL/GenBank/DDBJ databases">
        <title>A degradative enzymes factory behind the ericoid mycorrhizal symbiosis.</title>
        <authorList>
            <consortium name="DOE Joint Genome Institute"/>
            <person name="Martino E."/>
            <person name="Morin E."/>
            <person name="Grelet G."/>
            <person name="Kuo A."/>
            <person name="Kohler A."/>
            <person name="Daghino S."/>
            <person name="Barry K."/>
            <person name="Choi C."/>
            <person name="Cichocki N."/>
            <person name="Clum A."/>
            <person name="Copeland A."/>
            <person name="Hainaut M."/>
            <person name="Haridas S."/>
            <person name="Labutti K."/>
            <person name="Lindquist E."/>
            <person name="Lipzen A."/>
            <person name="Khouja H.-R."/>
            <person name="Murat C."/>
            <person name="Ohm R."/>
            <person name="Olson A."/>
            <person name="Spatafora J."/>
            <person name="Veneault-Fourrey C."/>
            <person name="Henrissat B."/>
            <person name="Grigoriev I."/>
            <person name="Martin F."/>
            <person name="Perotto S."/>
        </authorList>
    </citation>
    <scope>NUCLEOTIDE SEQUENCE [LARGE SCALE GENOMIC DNA]</scope>
    <source>
        <strain evidence="2 3">E</strain>
    </source>
</reference>
<dbReference type="RefSeq" id="XP_024740160.1">
    <property type="nucleotide sequence ID" value="XM_024874265.1"/>
</dbReference>
<evidence type="ECO:0000313" key="2">
    <source>
        <dbReference type="EMBL" id="PMD63256.1"/>
    </source>
</evidence>
<keyword evidence="1" id="KW-1133">Transmembrane helix</keyword>
<protein>
    <submittedName>
        <fullName evidence="2">Uncharacterized protein</fullName>
    </submittedName>
</protein>
<feature type="transmembrane region" description="Helical" evidence="1">
    <location>
        <begin position="31"/>
        <end position="50"/>
    </location>
</feature>
<evidence type="ECO:0000256" key="1">
    <source>
        <dbReference type="SAM" id="Phobius"/>
    </source>
</evidence>
<feature type="non-terminal residue" evidence="2">
    <location>
        <position position="1"/>
    </location>
</feature>
<name>A0A2J6TJT1_9HELO</name>
<accession>A0A2J6TJT1</accession>
<keyword evidence="1" id="KW-0472">Membrane</keyword>
<sequence length="78" mass="9257">ITRFIFKDIIYRYKVFLELVIDRGLENNNTIIKKLIIIYGICYIITFAFNSRVNRIIKRRYKPVITTLTKATKGSINN</sequence>
<keyword evidence="1" id="KW-0812">Transmembrane</keyword>
<dbReference type="EMBL" id="KZ613782">
    <property type="protein sequence ID" value="PMD63256.1"/>
    <property type="molecule type" value="Genomic_DNA"/>
</dbReference>
<dbReference type="InParanoid" id="A0A2J6TJT1"/>
<evidence type="ECO:0000313" key="3">
    <source>
        <dbReference type="Proteomes" id="UP000235371"/>
    </source>
</evidence>
<dbReference type="GeneID" id="36582345"/>
<organism evidence="2 3">
    <name type="scientific">Hyaloscypha bicolor E</name>
    <dbReference type="NCBI Taxonomy" id="1095630"/>
    <lineage>
        <taxon>Eukaryota</taxon>
        <taxon>Fungi</taxon>
        <taxon>Dikarya</taxon>
        <taxon>Ascomycota</taxon>
        <taxon>Pezizomycotina</taxon>
        <taxon>Leotiomycetes</taxon>
        <taxon>Helotiales</taxon>
        <taxon>Hyaloscyphaceae</taxon>
        <taxon>Hyaloscypha</taxon>
        <taxon>Hyaloscypha bicolor</taxon>
    </lineage>
</organism>